<comment type="function">
    <text evidence="6 8">Together with its co-chaperonin GroES, plays an essential role in assisting protein folding. The GroEL-GroES system forms a nano-cage that allows encapsulation of the non-native substrate proteins and provides a physical environment optimized to promote and accelerate protein folding.</text>
</comment>
<feature type="binding site" evidence="6">
    <location>
        <position position="493"/>
    </location>
    <ligand>
        <name>ATP</name>
        <dbReference type="ChEBI" id="CHEBI:30616"/>
    </ligand>
</feature>
<dbReference type="Gene3D" id="3.50.7.10">
    <property type="entry name" value="GroEL"/>
    <property type="match status" value="1"/>
</dbReference>
<dbReference type="InterPro" id="IPR002423">
    <property type="entry name" value="Cpn60/GroEL/TCP-1"/>
</dbReference>
<evidence type="ECO:0000256" key="4">
    <source>
        <dbReference type="ARBA" id="ARBA00023186"/>
    </source>
</evidence>
<comment type="caution">
    <text evidence="9">The sequence shown here is derived from an EMBL/GenBank/DDBJ whole genome shotgun (WGS) entry which is preliminary data.</text>
</comment>
<dbReference type="AlphaFoldDB" id="A0A1F6NUH9"/>
<evidence type="ECO:0000313" key="9">
    <source>
        <dbReference type="EMBL" id="OGH87575.1"/>
    </source>
</evidence>
<evidence type="ECO:0000313" key="10">
    <source>
        <dbReference type="Proteomes" id="UP000177907"/>
    </source>
</evidence>
<dbReference type="InterPro" id="IPR027410">
    <property type="entry name" value="TCP-1-like_intermed_sf"/>
</dbReference>
<dbReference type="Proteomes" id="UP000177907">
    <property type="component" value="Unassembled WGS sequence"/>
</dbReference>
<dbReference type="InterPro" id="IPR027413">
    <property type="entry name" value="GROEL-like_equatorial_sf"/>
</dbReference>
<keyword evidence="5 6" id="KW-0413">Isomerase</keyword>
<dbReference type="GO" id="GO:0051082">
    <property type="term" value="F:unfolded protein binding"/>
    <property type="evidence" value="ECO:0007669"/>
    <property type="project" value="UniProtKB-UniRule"/>
</dbReference>
<comment type="similarity">
    <text evidence="1 6 7">Belongs to the chaperonin (HSP60) family.</text>
</comment>
<comment type="subunit">
    <text evidence="6 8">Forms a cylinder of 14 subunits composed of two heptameric rings stacked back-to-back. Interacts with the co-chaperonin GroES.</text>
</comment>
<feature type="binding site" evidence="6">
    <location>
        <position position="414"/>
    </location>
    <ligand>
        <name>ATP</name>
        <dbReference type="ChEBI" id="CHEBI:30616"/>
    </ligand>
</feature>
<reference evidence="9 10" key="1">
    <citation type="journal article" date="2016" name="Nat. Commun.">
        <title>Thousands of microbial genomes shed light on interconnected biogeochemical processes in an aquifer system.</title>
        <authorList>
            <person name="Anantharaman K."/>
            <person name="Brown C.T."/>
            <person name="Hug L.A."/>
            <person name="Sharon I."/>
            <person name="Castelle C.J."/>
            <person name="Probst A.J."/>
            <person name="Thomas B.C."/>
            <person name="Singh A."/>
            <person name="Wilkins M.J."/>
            <person name="Karaoz U."/>
            <person name="Brodie E.L."/>
            <person name="Williams K.H."/>
            <person name="Hubbard S.S."/>
            <person name="Banfield J.F."/>
        </authorList>
    </citation>
    <scope>NUCLEOTIDE SEQUENCE [LARGE SCALE GENOMIC DNA]</scope>
</reference>
<dbReference type="HAMAP" id="MF_00600">
    <property type="entry name" value="CH60"/>
    <property type="match status" value="1"/>
</dbReference>
<keyword evidence="4 6" id="KW-0143">Chaperone</keyword>
<dbReference type="Gene3D" id="1.10.560.10">
    <property type="entry name" value="GroEL-like equatorial domain"/>
    <property type="match status" value="1"/>
</dbReference>
<dbReference type="SUPFAM" id="SSF52029">
    <property type="entry name" value="GroEL apical domain-like"/>
    <property type="match status" value="1"/>
</dbReference>
<accession>A0A1F6NUH9</accession>
<dbReference type="InterPro" id="IPR018370">
    <property type="entry name" value="Chaperonin_Cpn60_CS"/>
</dbReference>
<dbReference type="SUPFAM" id="SSF54849">
    <property type="entry name" value="GroEL-intermediate domain like"/>
    <property type="match status" value="1"/>
</dbReference>
<comment type="caution">
    <text evidence="6">Lacks conserved residue(s) required for the propagation of feature annotation.</text>
</comment>
<evidence type="ECO:0000256" key="3">
    <source>
        <dbReference type="ARBA" id="ARBA00022840"/>
    </source>
</evidence>
<comment type="subcellular location">
    <subcellularLocation>
        <location evidence="6">Cytoplasm</location>
    </subcellularLocation>
</comment>
<dbReference type="InterPro" id="IPR001844">
    <property type="entry name" value="Cpn60/GroEL"/>
</dbReference>
<dbReference type="PANTHER" id="PTHR45633">
    <property type="entry name" value="60 KDA HEAT SHOCK PROTEIN, MITOCHONDRIAL"/>
    <property type="match status" value="1"/>
</dbReference>
<dbReference type="NCBIfam" id="TIGR02348">
    <property type="entry name" value="GroEL"/>
    <property type="match status" value="1"/>
</dbReference>
<dbReference type="CDD" id="cd03344">
    <property type="entry name" value="GroEL"/>
    <property type="match status" value="1"/>
</dbReference>
<dbReference type="NCBIfam" id="NF009488">
    <property type="entry name" value="PRK12850.1"/>
    <property type="match status" value="1"/>
</dbReference>
<evidence type="ECO:0000256" key="1">
    <source>
        <dbReference type="ARBA" id="ARBA00006607"/>
    </source>
</evidence>
<dbReference type="Pfam" id="PF00118">
    <property type="entry name" value="Cpn60_TCP1"/>
    <property type="match status" value="1"/>
</dbReference>
<sequence length="549" mass="58118">MAKQILYSEDARHKLLRGVDTLANAVKVTLGPKGRNVVLDKGYGAPTITKDGVTVAKEIEVEDKFENAGVELVKEVASKTNDDVGDGTTTATVLAQAIAREGVKNVTAGANPVALKRGIDKCVEAIVAELKNNISKPVTDDEISNVAAISANDKEIGAKIAQAMKAVGKDGVITVEESQSFGMEIETVQGMRFDKGYVSPYMVTNSDRMESEYAEPYILITDKKVSSIHDVLPLLEKIAQGGKKELVIIAEDVDGEALATFVVNKLRGSFNVLAVKAPGFGDRRKEMLQDIAVLTGGTLITEEVGRKLDSATIEDLGRAHKVIATKEYTTIVSGQGDAQKIKDRVAQIRKAIEQTDSDFDKEKLQERLAKLAGGVAIIKVGAATETEMKEVKHRIEDAVGATKAAVEEGVVAGGGVALLRSIKALAGLKLEHEEAVAINILRRALEEPVRQIAQNAGVDGAVVAEEVKRREGNVGYNATTGEYEDLVKAGIIDPTKVTRTALQNAASIAGMLLTTEAVITDIPKKDEPAMPGGMGGGMGGMGGGMGGMY</sequence>
<dbReference type="GO" id="GO:0140662">
    <property type="term" value="F:ATP-dependent protein folding chaperone"/>
    <property type="evidence" value="ECO:0007669"/>
    <property type="project" value="InterPro"/>
</dbReference>
<dbReference type="NCBIfam" id="NF009487">
    <property type="entry name" value="PRK12849.1"/>
    <property type="match status" value="1"/>
</dbReference>
<gene>
    <name evidence="6" type="primary">groEL</name>
    <name evidence="6" type="synonym">groL</name>
    <name evidence="9" type="ORF">A3J93_03565</name>
</gene>
<evidence type="ECO:0000256" key="2">
    <source>
        <dbReference type="ARBA" id="ARBA00022741"/>
    </source>
</evidence>
<dbReference type="EMBL" id="MFQZ01000010">
    <property type="protein sequence ID" value="OGH87575.1"/>
    <property type="molecule type" value="Genomic_DNA"/>
</dbReference>
<evidence type="ECO:0000256" key="7">
    <source>
        <dbReference type="RuleBase" id="RU000418"/>
    </source>
</evidence>
<evidence type="ECO:0000256" key="6">
    <source>
        <dbReference type="HAMAP-Rule" id="MF_00600"/>
    </source>
</evidence>
<proteinExistence type="inferred from homology"/>
<evidence type="ECO:0000256" key="8">
    <source>
        <dbReference type="RuleBase" id="RU000419"/>
    </source>
</evidence>
<dbReference type="FunFam" id="3.50.7.10:FF:000001">
    <property type="entry name" value="60 kDa chaperonin"/>
    <property type="match status" value="1"/>
</dbReference>
<dbReference type="Gene3D" id="3.30.260.10">
    <property type="entry name" value="TCP-1-like chaperonin intermediate domain"/>
    <property type="match status" value="1"/>
</dbReference>
<dbReference type="GO" id="GO:0042026">
    <property type="term" value="P:protein refolding"/>
    <property type="evidence" value="ECO:0007669"/>
    <property type="project" value="UniProtKB-UniRule"/>
</dbReference>
<feature type="binding site" evidence="6">
    <location>
        <begin position="29"/>
        <end position="32"/>
    </location>
    <ligand>
        <name>ATP</name>
        <dbReference type="ChEBI" id="CHEBI:30616"/>
    </ligand>
</feature>
<dbReference type="NCBIfam" id="NF000592">
    <property type="entry name" value="PRK00013.1"/>
    <property type="match status" value="1"/>
</dbReference>
<dbReference type="NCBIfam" id="NF009489">
    <property type="entry name" value="PRK12851.1"/>
    <property type="match status" value="1"/>
</dbReference>
<keyword evidence="3 6" id="KW-0067">ATP-binding</keyword>
<feature type="binding site" evidence="6">
    <location>
        <begin position="86"/>
        <end position="90"/>
    </location>
    <ligand>
        <name>ATP</name>
        <dbReference type="ChEBI" id="CHEBI:30616"/>
    </ligand>
</feature>
<keyword evidence="2 6" id="KW-0547">Nucleotide-binding</keyword>
<dbReference type="PROSITE" id="PS00296">
    <property type="entry name" value="CHAPERONINS_CPN60"/>
    <property type="match status" value="1"/>
</dbReference>
<dbReference type="EC" id="5.6.1.7" evidence="6"/>
<organism evidence="9 10">
    <name type="scientific">Candidatus Magasanikbacteria bacterium RIFOXYC2_FULL_42_28</name>
    <dbReference type="NCBI Taxonomy" id="1798704"/>
    <lineage>
        <taxon>Bacteria</taxon>
        <taxon>Candidatus Magasanikiibacteriota</taxon>
    </lineage>
</organism>
<dbReference type="GO" id="GO:0005737">
    <property type="term" value="C:cytoplasm"/>
    <property type="evidence" value="ECO:0007669"/>
    <property type="project" value="UniProtKB-SubCell"/>
</dbReference>
<dbReference type="SUPFAM" id="SSF48592">
    <property type="entry name" value="GroEL equatorial domain-like"/>
    <property type="match status" value="1"/>
</dbReference>
<name>A0A1F6NUH9_9BACT</name>
<dbReference type="InterPro" id="IPR027409">
    <property type="entry name" value="GroEL-like_apical_dom_sf"/>
</dbReference>
<feature type="binding site" evidence="6">
    <location>
        <position position="50"/>
    </location>
    <ligand>
        <name>ATP</name>
        <dbReference type="ChEBI" id="CHEBI:30616"/>
    </ligand>
</feature>
<protein>
    <recommendedName>
        <fullName evidence="6">Chaperonin GroEL</fullName>
        <ecNumber evidence="6">5.6.1.7</ecNumber>
    </recommendedName>
    <alternativeName>
        <fullName evidence="6">60 kDa chaperonin</fullName>
    </alternativeName>
    <alternativeName>
        <fullName evidence="6">Chaperonin-60</fullName>
        <shortName evidence="6">Cpn60</shortName>
    </alternativeName>
</protein>
<dbReference type="GO" id="GO:0005524">
    <property type="term" value="F:ATP binding"/>
    <property type="evidence" value="ECO:0007669"/>
    <property type="project" value="UniProtKB-UniRule"/>
</dbReference>
<dbReference type="PRINTS" id="PR00298">
    <property type="entry name" value="CHAPERONIN60"/>
</dbReference>
<keyword evidence="6" id="KW-0963">Cytoplasm</keyword>
<evidence type="ECO:0000256" key="5">
    <source>
        <dbReference type="ARBA" id="ARBA00023235"/>
    </source>
</evidence>
<dbReference type="GO" id="GO:0016853">
    <property type="term" value="F:isomerase activity"/>
    <property type="evidence" value="ECO:0007669"/>
    <property type="project" value="UniProtKB-KW"/>
</dbReference>
<dbReference type="STRING" id="1798704.A3J93_03565"/>